<gene>
    <name evidence="7" type="ORF">C1H46_021722</name>
</gene>
<evidence type="ECO:0000256" key="3">
    <source>
        <dbReference type="ARBA" id="ARBA00022692"/>
    </source>
</evidence>
<proteinExistence type="inferred from homology"/>
<keyword evidence="3 6" id="KW-0812">Transmembrane</keyword>
<keyword evidence="5 6" id="KW-0472">Membrane</keyword>
<dbReference type="STRING" id="106549.A0A540M1J8"/>
<dbReference type="Pfam" id="PF05562">
    <property type="entry name" value="WCOR413"/>
    <property type="match status" value="1"/>
</dbReference>
<feature type="transmembrane region" description="Helical" evidence="6">
    <location>
        <begin position="85"/>
        <end position="109"/>
    </location>
</feature>
<organism evidence="7 8">
    <name type="scientific">Malus baccata</name>
    <name type="common">Siberian crab apple</name>
    <name type="synonym">Pyrus baccata</name>
    <dbReference type="NCBI Taxonomy" id="106549"/>
    <lineage>
        <taxon>Eukaryota</taxon>
        <taxon>Viridiplantae</taxon>
        <taxon>Streptophyta</taxon>
        <taxon>Embryophyta</taxon>
        <taxon>Tracheophyta</taxon>
        <taxon>Spermatophyta</taxon>
        <taxon>Magnoliopsida</taxon>
        <taxon>eudicotyledons</taxon>
        <taxon>Gunneridae</taxon>
        <taxon>Pentapetalae</taxon>
        <taxon>rosids</taxon>
        <taxon>fabids</taxon>
        <taxon>Rosales</taxon>
        <taxon>Rosaceae</taxon>
        <taxon>Amygdaloideae</taxon>
        <taxon>Maleae</taxon>
        <taxon>Malus</taxon>
    </lineage>
</organism>
<evidence type="ECO:0000256" key="5">
    <source>
        <dbReference type="ARBA" id="ARBA00023136"/>
    </source>
</evidence>
<protein>
    <submittedName>
        <fullName evidence="7">Uncharacterized protein</fullName>
    </submittedName>
</protein>
<sequence>MDMGFAGLAAAAANVGFGEAEDGFGSSASRARAAFQWGGTVFALILLILNRAGRRSAMQSNFLVLYLFTSFPTVLFKILRGQFGYWVSFLAVAANLFFPRTVPVSRFLLFVITPVWVANGLRDSIVGCIFCLILGVSLVITEIRGIGGYIAPEYLENGLISTKLDVYAFGARRLEVLTGKDVAMFYKKNICLSDVVYSLLNNEDGGQSLKEFMDPFYAKELSSKTFSFRDQTD</sequence>
<comment type="similarity">
    <text evidence="2">Belongs to the Cold-regulated 413 protein family.</text>
</comment>
<evidence type="ECO:0000313" key="7">
    <source>
        <dbReference type="EMBL" id="TQD92611.1"/>
    </source>
</evidence>
<dbReference type="PANTHER" id="PTHR33596">
    <property type="entry name" value="COLD-REGULATED 413 PLASMA MEMBRANE PROTEIN 2"/>
    <property type="match status" value="1"/>
</dbReference>
<dbReference type="EMBL" id="VIEB01000389">
    <property type="protein sequence ID" value="TQD92611.1"/>
    <property type="molecule type" value="Genomic_DNA"/>
</dbReference>
<dbReference type="InterPro" id="IPR011009">
    <property type="entry name" value="Kinase-like_dom_sf"/>
</dbReference>
<evidence type="ECO:0000313" key="8">
    <source>
        <dbReference type="Proteomes" id="UP000315295"/>
    </source>
</evidence>
<comment type="caution">
    <text evidence="7">The sequence shown here is derived from an EMBL/GenBank/DDBJ whole genome shotgun (WGS) entry which is preliminary data.</text>
</comment>
<dbReference type="SUPFAM" id="SSF56112">
    <property type="entry name" value="Protein kinase-like (PK-like)"/>
    <property type="match status" value="1"/>
</dbReference>
<evidence type="ECO:0000256" key="4">
    <source>
        <dbReference type="ARBA" id="ARBA00022989"/>
    </source>
</evidence>
<dbReference type="Proteomes" id="UP000315295">
    <property type="component" value="Unassembled WGS sequence"/>
</dbReference>
<name>A0A540M1J8_MALBA</name>
<dbReference type="PANTHER" id="PTHR33596:SF4">
    <property type="entry name" value="COLD-REGULATED 413 PLASMA MEMBRANE PROTEIN 4-LIKE"/>
    <property type="match status" value="1"/>
</dbReference>
<accession>A0A540M1J8</accession>
<dbReference type="InterPro" id="IPR008892">
    <property type="entry name" value="COR413"/>
</dbReference>
<reference evidence="7 8" key="1">
    <citation type="journal article" date="2019" name="G3 (Bethesda)">
        <title>Sequencing of a Wild Apple (Malus baccata) Genome Unravels the Differences Between Cultivated and Wild Apple Species Regarding Disease Resistance and Cold Tolerance.</title>
        <authorList>
            <person name="Chen X."/>
        </authorList>
    </citation>
    <scope>NUCLEOTIDE SEQUENCE [LARGE SCALE GENOMIC DNA]</scope>
    <source>
        <strain evidence="8">cv. Shandingzi</strain>
        <tissue evidence="7">Leaves</tissue>
    </source>
</reference>
<keyword evidence="8" id="KW-1185">Reference proteome</keyword>
<dbReference type="GO" id="GO:0016020">
    <property type="term" value="C:membrane"/>
    <property type="evidence" value="ECO:0007669"/>
    <property type="project" value="UniProtKB-SubCell"/>
</dbReference>
<feature type="transmembrane region" description="Helical" evidence="6">
    <location>
        <begin position="62"/>
        <end position="79"/>
    </location>
</feature>
<evidence type="ECO:0000256" key="1">
    <source>
        <dbReference type="ARBA" id="ARBA00004141"/>
    </source>
</evidence>
<feature type="transmembrane region" description="Helical" evidence="6">
    <location>
        <begin position="34"/>
        <end position="50"/>
    </location>
</feature>
<keyword evidence="4 6" id="KW-1133">Transmembrane helix</keyword>
<evidence type="ECO:0000256" key="6">
    <source>
        <dbReference type="SAM" id="Phobius"/>
    </source>
</evidence>
<comment type="subcellular location">
    <subcellularLocation>
        <location evidence="1">Membrane</location>
        <topology evidence="1">Multi-pass membrane protein</topology>
    </subcellularLocation>
</comment>
<feature type="transmembrane region" description="Helical" evidence="6">
    <location>
        <begin position="121"/>
        <end position="140"/>
    </location>
</feature>
<evidence type="ECO:0000256" key="2">
    <source>
        <dbReference type="ARBA" id="ARBA00005852"/>
    </source>
</evidence>
<dbReference type="AlphaFoldDB" id="A0A540M1J8"/>
<dbReference type="Gene3D" id="1.10.510.10">
    <property type="entry name" value="Transferase(Phosphotransferase) domain 1"/>
    <property type="match status" value="1"/>
</dbReference>